<reference evidence="5" key="1">
    <citation type="submission" date="2016-02" db="EMBL/GenBank/DDBJ databases">
        <title>Comparative genomics of biotechnologically important yeasts.</title>
        <authorList>
            <consortium name="DOE Joint Genome Institute"/>
            <person name="Riley R."/>
            <person name="Haridas S."/>
            <person name="Wolfe K.H."/>
            <person name="Lopes M.R."/>
            <person name="Hittinger C.T."/>
            <person name="Goker M."/>
            <person name="Salamov A."/>
            <person name="Wisecaver J."/>
            <person name="Long T.M."/>
            <person name="Aerts A.L."/>
            <person name="Barry K."/>
            <person name="Choi C."/>
            <person name="Clum A."/>
            <person name="Coughlan A.Y."/>
            <person name="Deshpande S."/>
            <person name="Douglass A.P."/>
            <person name="Hanson S.J."/>
            <person name="Klenk H.-P."/>
            <person name="Labutti K."/>
            <person name="Lapidus A."/>
            <person name="Lindquist E."/>
            <person name="Lipzen A."/>
            <person name="Meier-Kolthoff J.P."/>
            <person name="Ohm R.A."/>
            <person name="Otillar R.P."/>
            <person name="Pangilinan J."/>
            <person name="Peng Y."/>
            <person name="Rokas A."/>
            <person name="Rosa C.A."/>
            <person name="Scheuner C."/>
            <person name="Sibirny A.A."/>
            <person name="Slot J.C."/>
            <person name="Stielow J.B."/>
            <person name="Sun H."/>
            <person name="Kurtzman C.P."/>
            <person name="Blackwell M."/>
            <person name="Jeffries T.W."/>
            <person name="Grigoriev I.V."/>
        </authorList>
    </citation>
    <scope>NUCLEOTIDE SEQUENCE [LARGE SCALE GENOMIC DNA]</scope>
    <source>
        <strain evidence="5">NRRL Y-17796</strain>
    </source>
</reference>
<evidence type="ECO:0000313" key="4">
    <source>
        <dbReference type="EMBL" id="ODV91597.1"/>
    </source>
</evidence>
<gene>
    <name evidence="4" type="ORF">CANCADRAFT_14396</name>
</gene>
<sequence length="200" mass="22467">MSCHDHHHHHHNDGNGYDDHGLEGSQAGAKNLYAQIDVEHVRALNEAVPDTAKKIIRPYSERLSTDPVLQSDADEQLLITIPFISLVRLHSIQIRSTADMHAVDKIKLFVNREMDFDTAADMKPTAEIDHPQTLEIAEYPLKRTQFSNVKSLTVFVESNHGADVSQLYYIGLSGDWSALTKDPVISMYEAAANPKDHKQM</sequence>
<dbReference type="GO" id="GO:0005634">
    <property type="term" value="C:nucleus"/>
    <property type="evidence" value="ECO:0007669"/>
    <property type="project" value="EnsemblFungi"/>
</dbReference>
<feature type="domain" description="PITH" evidence="3">
    <location>
        <begin position="21"/>
        <end position="192"/>
    </location>
</feature>
<name>A0A1E4TIQ4_9ASCO</name>
<dbReference type="GO" id="GO:0005737">
    <property type="term" value="C:cytoplasm"/>
    <property type="evidence" value="ECO:0007669"/>
    <property type="project" value="EnsemblFungi"/>
</dbReference>
<dbReference type="PANTHER" id="PTHR12175">
    <property type="entry name" value="AD039 HT014 THIOREDOXIN FAMILY TRP26"/>
    <property type="match status" value="1"/>
</dbReference>
<protein>
    <recommendedName>
        <fullName evidence="3">PITH domain-containing protein</fullName>
    </recommendedName>
</protein>
<feature type="region of interest" description="Disordered" evidence="2">
    <location>
        <begin position="1"/>
        <end position="23"/>
    </location>
</feature>
<keyword evidence="5" id="KW-1185">Reference proteome</keyword>
<evidence type="ECO:0000259" key="3">
    <source>
        <dbReference type="PROSITE" id="PS51532"/>
    </source>
</evidence>
<dbReference type="InterPro" id="IPR008979">
    <property type="entry name" value="Galactose-bd-like_sf"/>
</dbReference>
<dbReference type="Proteomes" id="UP000095023">
    <property type="component" value="Unassembled WGS sequence"/>
</dbReference>
<dbReference type="InterPro" id="IPR045099">
    <property type="entry name" value="PITH1-like"/>
</dbReference>
<dbReference type="PANTHER" id="PTHR12175:SF1">
    <property type="entry name" value="PITH DOMAIN-CONTAINING PROTEIN 1"/>
    <property type="match status" value="1"/>
</dbReference>
<dbReference type="InterPro" id="IPR010400">
    <property type="entry name" value="PITH_dom"/>
</dbReference>
<dbReference type="Gene3D" id="2.60.120.470">
    <property type="entry name" value="PITH domain"/>
    <property type="match status" value="1"/>
</dbReference>
<dbReference type="SUPFAM" id="SSF49785">
    <property type="entry name" value="Galactose-binding domain-like"/>
    <property type="match status" value="1"/>
</dbReference>
<evidence type="ECO:0000256" key="1">
    <source>
        <dbReference type="ARBA" id="ARBA00025788"/>
    </source>
</evidence>
<evidence type="ECO:0000256" key="2">
    <source>
        <dbReference type="SAM" id="MobiDB-lite"/>
    </source>
</evidence>
<accession>A0A1E4TIQ4</accession>
<dbReference type="InterPro" id="IPR037047">
    <property type="entry name" value="PITH_dom_sf"/>
</dbReference>
<dbReference type="Pfam" id="PF06201">
    <property type="entry name" value="PITH"/>
    <property type="match status" value="1"/>
</dbReference>
<evidence type="ECO:0000313" key="5">
    <source>
        <dbReference type="Proteomes" id="UP000095023"/>
    </source>
</evidence>
<comment type="similarity">
    <text evidence="1">Belongs to the PITHD1 family.</text>
</comment>
<organism evidence="4 5">
    <name type="scientific">Tortispora caseinolytica NRRL Y-17796</name>
    <dbReference type="NCBI Taxonomy" id="767744"/>
    <lineage>
        <taxon>Eukaryota</taxon>
        <taxon>Fungi</taxon>
        <taxon>Dikarya</taxon>
        <taxon>Ascomycota</taxon>
        <taxon>Saccharomycotina</taxon>
        <taxon>Trigonopsidomycetes</taxon>
        <taxon>Trigonopsidales</taxon>
        <taxon>Trigonopsidaceae</taxon>
        <taxon>Tortispora</taxon>
    </lineage>
</organism>
<feature type="compositionally biased region" description="Basic residues" evidence="2">
    <location>
        <begin position="1"/>
        <end position="11"/>
    </location>
</feature>
<proteinExistence type="inferred from homology"/>
<dbReference type="EMBL" id="KV453841">
    <property type="protein sequence ID" value="ODV91597.1"/>
    <property type="molecule type" value="Genomic_DNA"/>
</dbReference>
<feature type="non-terminal residue" evidence="4">
    <location>
        <position position="200"/>
    </location>
</feature>
<dbReference type="AlphaFoldDB" id="A0A1E4TIQ4"/>
<dbReference type="OrthoDB" id="2635at2759"/>
<dbReference type="PROSITE" id="PS51532">
    <property type="entry name" value="PITH"/>
    <property type="match status" value="1"/>
</dbReference>